<feature type="region of interest" description="Disordered" evidence="2">
    <location>
        <begin position="121"/>
        <end position="202"/>
    </location>
</feature>
<dbReference type="OrthoDB" id="5370350at2759"/>
<dbReference type="EMBL" id="CDMC01000007">
    <property type="protein sequence ID" value="CEN62404.1"/>
    <property type="molecule type" value="Genomic_DNA"/>
</dbReference>
<name>A0A0U5GUC7_ASPCI</name>
<dbReference type="Pfam" id="PF00244">
    <property type="entry name" value="14-3-3"/>
    <property type="match status" value="1"/>
</dbReference>
<evidence type="ECO:0000259" key="3">
    <source>
        <dbReference type="Pfam" id="PF00244"/>
    </source>
</evidence>
<dbReference type="OMA" id="HLWGSHS"/>
<evidence type="ECO:0000256" key="1">
    <source>
        <dbReference type="ARBA" id="ARBA00006141"/>
    </source>
</evidence>
<feature type="compositionally biased region" description="Low complexity" evidence="2">
    <location>
        <begin position="121"/>
        <end position="130"/>
    </location>
</feature>
<evidence type="ECO:0000313" key="4">
    <source>
        <dbReference type="EMBL" id="CEN62404.1"/>
    </source>
</evidence>
<accession>A0A0U5GUC7</accession>
<dbReference type="InterPro" id="IPR000308">
    <property type="entry name" value="14-3-3"/>
</dbReference>
<proteinExistence type="inferred from homology"/>
<dbReference type="InterPro" id="IPR036815">
    <property type="entry name" value="14-3-3_dom_sf"/>
</dbReference>
<reference evidence="5" key="1">
    <citation type="journal article" date="2016" name="Genome Announc.">
        <title>Draft genome sequences of fungus Aspergillus calidoustus.</title>
        <authorList>
            <person name="Horn F."/>
            <person name="Linde J."/>
            <person name="Mattern D.J."/>
            <person name="Walther G."/>
            <person name="Guthke R."/>
            <person name="Scherlach K."/>
            <person name="Martin K."/>
            <person name="Brakhage A.A."/>
            <person name="Petzke L."/>
            <person name="Valiante V."/>
        </authorList>
    </citation>
    <scope>NUCLEOTIDE SEQUENCE [LARGE SCALE GENOMIC DNA]</scope>
    <source>
        <strain evidence="5">SF006504</strain>
    </source>
</reference>
<protein>
    <recommendedName>
        <fullName evidence="3">14-3-3 domain-containing protein</fullName>
    </recommendedName>
</protein>
<feature type="region of interest" description="Disordered" evidence="2">
    <location>
        <begin position="315"/>
        <end position="416"/>
    </location>
</feature>
<dbReference type="Gene3D" id="1.20.190.20">
    <property type="entry name" value="14-3-3 domain"/>
    <property type="match status" value="1"/>
</dbReference>
<dbReference type="Proteomes" id="UP000054771">
    <property type="component" value="Unassembled WGS sequence"/>
</dbReference>
<gene>
    <name evidence="4" type="ORF">ASPCAL09039</name>
</gene>
<feature type="domain" description="14-3-3" evidence="3">
    <location>
        <begin position="231"/>
        <end position="310"/>
    </location>
</feature>
<feature type="compositionally biased region" description="Polar residues" evidence="2">
    <location>
        <begin position="141"/>
        <end position="153"/>
    </location>
</feature>
<dbReference type="AlphaFoldDB" id="A0A0U5GUC7"/>
<sequence>MASAEVDQKALGNFAAITGLENPFLSAMLYKILGLSVMLSNKLLRARRLRRLDPTRETKSLQLYYHIIWLSREGLLILEEFVLPMVEGYVELKILAYKLRASFYHIFVLFHNQPAIHSPGITTSISSTGTVPNDGPEAESEQQAPREQQTSRLSFRGKNEVLTVPTKPPNTTSSSSEPDATRTKTTTTAPQAPPGLTINYSHSNTLAPVQPPPPRPISSSFLLPALDYTPTATACFNHAALLAERFLPGSHPLRLSIKLEYAAYLYDCLQDAAASRKLAKQAIADVYNAQEGMDDESFEDAAEIVGLLGKMVKRGAKKSTSKSTSGGSQGGGGGGGSSTTRSMSVTPRAESSRTRSEGNRTPTAGVRKNASASPRTAATTPMPVSPRTPKASAIPTTVNMGYSPAAVPDPTMINPI</sequence>
<evidence type="ECO:0000313" key="5">
    <source>
        <dbReference type="Proteomes" id="UP000054771"/>
    </source>
</evidence>
<dbReference type="STRING" id="454130.A0A0U5GUC7"/>
<organism evidence="4 5">
    <name type="scientific">Aspergillus calidoustus</name>
    <dbReference type="NCBI Taxonomy" id="454130"/>
    <lineage>
        <taxon>Eukaryota</taxon>
        <taxon>Fungi</taxon>
        <taxon>Dikarya</taxon>
        <taxon>Ascomycota</taxon>
        <taxon>Pezizomycotina</taxon>
        <taxon>Eurotiomycetes</taxon>
        <taxon>Eurotiomycetidae</taxon>
        <taxon>Eurotiales</taxon>
        <taxon>Aspergillaceae</taxon>
        <taxon>Aspergillus</taxon>
        <taxon>Aspergillus subgen. Nidulantes</taxon>
    </lineage>
</organism>
<dbReference type="SUPFAM" id="SSF48445">
    <property type="entry name" value="14-3-3 protein"/>
    <property type="match status" value="1"/>
</dbReference>
<comment type="similarity">
    <text evidence="1">Belongs to the 14-3-3 family.</text>
</comment>
<feature type="compositionally biased region" description="Low complexity" evidence="2">
    <location>
        <begin position="370"/>
        <end position="381"/>
    </location>
</feature>
<dbReference type="PANTHER" id="PTHR18860">
    <property type="entry name" value="14-3-3 PROTEIN"/>
    <property type="match status" value="1"/>
</dbReference>
<feature type="compositionally biased region" description="Low complexity" evidence="2">
    <location>
        <begin position="163"/>
        <end position="197"/>
    </location>
</feature>
<feature type="compositionally biased region" description="Gly residues" evidence="2">
    <location>
        <begin position="327"/>
        <end position="337"/>
    </location>
</feature>
<evidence type="ECO:0000256" key="2">
    <source>
        <dbReference type="SAM" id="MobiDB-lite"/>
    </source>
</evidence>
<keyword evidence="5" id="KW-1185">Reference proteome</keyword>
<dbReference type="InterPro" id="IPR023410">
    <property type="entry name" value="14-3-3_domain"/>
</dbReference>